<feature type="region of interest" description="Disordered" evidence="1">
    <location>
        <begin position="257"/>
        <end position="366"/>
    </location>
</feature>
<dbReference type="OMA" id="HIQQNSC"/>
<proteinExistence type="predicted"/>
<dbReference type="OrthoDB" id="16754at2759"/>
<name>A0A401SM59_CHIPU</name>
<dbReference type="EMBL" id="BEZZ01000363">
    <property type="protein sequence ID" value="GCC31456.1"/>
    <property type="molecule type" value="Genomic_DNA"/>
</dbReference>
<accession>A0A401SM59</accession>
<feature type="compositionally biased region" description="Basic and acidic residues" evidence="1">
    <location>
        <begin position="320"/>
        <end position="335"/>
    </location>
</feature>
<feature type="region of interest" description="Disordered" evidence="1">
    <location>
        <begin position="387"/>
        <end position="417"/>
    </location>
</feature>
<dbReference type="STRING" id="137246.A0A401SM59"/>
<dbReference type="InterPro" id="IPR043987">
    <property type="entry name" value="CCZ1/INTU/HSP4_longin_1"/>
</dbReference>
<dbReference type="GO" id="GO:0016192">
    <property type="term" value="P:vesicle-mediated transport"/>
    <property type="evidence" value="ECO:0007669"/>
    <property type="project" value="InterPro"/>
</dbReference>
<dbReference type="GO" id="GO:0031410">
    <property type="term" value="C:cytoplasmic vesicle"/>
    <property type="evidence" value="ECO:0007669"/>
    <property type="project" value="TreeGrafter"/>
</dbReference>
<dbReference type="Pfam" id="PF19031">
    <property type="entry name" value="Intu_longin_1"/>
    <property type="match status" value="1"/>
</dbReference>
<dbReference type="GO" id="GO:0005085">
    <property type="term" value="F:guanyl-nucleotide exchange factor activity"/>
    <property type="evidence" value="ECO:0007669"/>
    <property type="project" value="TreeGrafter"/>
</dbReference>
<dbReference type="GO" id="GO:1903232">
    <property type="term" value="P:melanosome assembly"/>
    <property type="evidence" value="ECO:0007669"/>
    <property type="project" value="TreeGrafter"/>
</dbReference>
<dbReference type="InterPro" id="IPR026091">
    <property type="entry name" value="HPS4"/>
</dbReference>
<keyword evidence="4" id="KW-1185">Reference proteome</keyword>
<reference evidence="3 4" key="1">
    <citation type="journal article" date="2018" name="Nat. Ecol. Evol.">
        <title>Shark genomes provide insights into elasmobranch evolution and the origin of vertebrates.</title>
        <authorList>
            <person name="Hara Y"/>
            <person name="Yamaguchi K"/>
            <person name="Onimaru K"/>
            <person name="Kadota M"/>
            <person name="Koyanagi M"/>
            <person name="Keeley SD"/>
            <person name="Tatsumi K"/>
            <person name="Tanaka K"/>
            <person name="Motone F"/>
            <person name="Kageyama Y"/>
            <person name="Nozu R"/>
            <person name="Adachi N"/>
            <person name="Nishimura O"/>
            <person name="Nakagawa R"/>
            <person name="Tanegashima C"/>
            <person name="Kiyatake I"/>
            <person name="Matsumoto R"/>
            <person name="Murakumo K"/>
            <person name="Nishida K"/>
            <person name="Terakita A"/>
            <person name="Kuratani S"/>
            <person name="Sato K"/>
            <person name="Hyodo S Kuraku.S."/>
        </authorList>
    </citation>
    <scope>NUCLEOTIDE SEQUENCE [LARGE SCALE GENOMIC DNA]</scope>
</reference>
<dbReference type="PANTHER" id="PTHR14407">
    <property type="entry name" value="HERMANSKY-PUDLAK SYNDROME 4 PROTEIN LIGHT-EAR PROTEIN-RELATED"/>
    <property type="match status" value="1"/>
</dbReference>
<evidence type="ECO:0000313" key="4">
    <source>
        <dbReference type="Proteomes" id="UP000287033"/>
    </source>
</evidence>
<protein>
    <recommendedName>
        <fullName evidence="2">CCZ1/INTU/HSP4 first Longin domain-containing protein</fullName>
    </recommendedName>
</protein>
<dbReference type="PANTHER" id="PTHR14407:SF9">
    <property type="entry name" value="BLOC-3 COMPLEX MEMBER HPS4"/>
    <property type="match status" value="1"/>
</dbReference>
<evidence type="ECO:0000313" key="3">
    <source>
        <dbReference type="EMBL" id="GCC31456.1"/>
    </source>
</evidence>
<feature type="compositionally biased region" description="Basic and acidic residues" evidence="1">
    <location>
        <begin position="289"/>
        <end position="312"/>
    </location>
</feature>
<feature type="domain" description="CCZ1/INTU/HSP4 first Longin" evidence="2">
    <location>
        <begin position="7"/>
        <end position="112"/>
    </location>
</feature>
<gene>
    <name evidence="3" type="ORF">chiPu_0009914</name>
</gene>
<feature type="compositionally biased region" description="Low complexity" evidence="1">
    <location>
        <begin position="407"/>
        <end position="417"/>
    </location>
</feature>
<feature type="compositionally biased region" description="Polar residues" evidence="1">
    <location>
        <begin position="337"/>
        <end position="366"/>
    </location>
</feature>
<evidence type="ECO:0000256" key="1">
    <source>
        <dbReference type="SAM" id="MobiDB-lite"/>
    </source>
</evidence>
<feature type="compositionally biased region" description="Basic and acidic residues" evidence="1">
    <location>
        <begin position="387"/>
        <end position="406"/>
    </location>
</feature>
<organism evidence="3 4">
    <name type="scientific">Chiloscyllium punctatum</name>
    <name type="common">Brownbanded bambooshark</name>
    <name type="synonym">Hemiscyllium punctatum</name>
    <dbReference type="NCBI Taxonomy" id="137246"/>
    <lineage>
        <taxon>Eukaryota</taxon>
        <taxon>Metazoa</taxon>
        <taxon>Chordata</taxon>
        <taxon>Craniata</taxon>
        <taxon>Vertebrata</taxon>
        <taxon>Chondrichthyes</taxon>
        <taxon>Elasmobranchii</taxon>
        <taxon>Galeomorphii</taxon>
        <taxon>Galeoidea</taxon>
        <taxon>Orectolobiformes</taxon>
        <taxon>Hemiscylliidae</taxon>
        <taxon>Chiloscyllium</taxon>
    </lineage>
</organism>
<feature type="compositionally biased region" description="Polar residues" evidence="1">
    <location>
        <begin position="269"/>
        <end position="285"/>
    </location>
</feature>
<comment type="caution">
    <text evidence="3">The sequence shown here is derived from an EMBL/GenBank/DDBJ whole genome shotgun (WGS) entry which is preliminary data.</text>
</comment>
<sequence length="581" mass="65023">MSLQRCNYFFLYDTSKVKEEGDPTRAGIYYFFPSQTTLDQQELLCGQIAGVVCCISEISGSPPSLIHLRKLKFAIRLDGDYLWALGCSVEVPDVSCKRFLDQLVGIFTFYNGSSQHVYQVQKQEELTHQWDLYMEHIQQNSCDLHQIFNSLSNLNRTEVEPLLLLKAALILQTCQRCPEILAGCILYKNLIVSTQLPPAITAKILAYQPGVNSQNLPENTEDAPLPKDVTVLTVFVSEEESATLRQFAVEWMHGLAESPKPDLTDENIQKQPVSRTLPTSSNSEMNGEAECRDTTEFENPHSNSNDDDRPADSMDLAQNYKEEHSVQPRSMEVDYKSSVSANSHPENEIPLSSTPEACSPPSNSCFSLQLEREQPNSISRDLYVELKESGNNENTERVTGPERISDSSDINSSSKLTISDSSKVQLASEFENDQVPDQKEASVTPPLTSPIAVQIVPLQQHRNLLHGDAVLSQGTLLRDLSPPSPPTEYREERVEIEQTVIFKNGCLGEPNHHGNLVKLNLYIHAVKGLVMFLLAEDGFRANRSAIDDVVSIFNQCAMLKKQDSSFKCHCCKNLKYGQEKS</sequence>
<evidence type="ECO:0000259" key="2">
    <source>
        <dbReference type="Pfam" id="PF19031"/>
    </source>
</evidence>
<dbReference type="GO" id="GO:0031085">
    <property type="term" value="C:BLOC-3 complex"/>
    <property type="evidence" value="ECO:0007669"/>
    <property type="project" value="TreeGrafter"/>
</dbReference>
<dbReference type="Proteomes" id="UP000287033">
    <property type="component" value="Unassembled WGS sequence"/>
</dbReference>
<dbReference type="AlphaFoldDB" id="A0A401SM59"/>
<dbReference type="GO" id="GO:0031267">
    <property type="term" value="F:small GTPase binding"/>
    <property type="evidence" value="ECO:0007669"/>
    <property type="project" value="TreeGrafter"/>
</dbReference>
<dbReference type="GO" id="GO:0006605">
    <property type="term" value="P:protein targeting"/>
    <property type="evidence" value="ECO:0007669"/>
    <property type="project" value="TreeGrafter"/>
</dbReference>
<dbReference type="GO" id="GO:0005765">
    <property type="term" value="C:lysosomal membrane"/>
    <property type="evidence" value="ECO:0007669"/>
    <property type="project" value="TreeGrafter"/>
</dbReference>